<keyword evidence="1" id="KW-1133">Transmembrane helix</keyword>
<organism evidence="2 3">
    <name type="scientific">Araneus ventricosus</name>
    <name type="common">Orbweaver spider</name>
    <name type="synonym">Epeira ventricosa</name>
    <dbReference type="NCBI Taxonomy" id="182803"/>
    <lineage>
        <taxon>Eukaryota</taxon>
        <taxon>Metazoa</taxon>
        <taxon>Ecdysozoa</taxon>
        <taxon>Arthropoda</taxon>
        <taxon>Chelicerata</taxon>
        <taxon>Arachnida</taxon>
        <taxon>Araneae</taxon>
        <taxon>Araneomorphae</taxon>
        <taxon>Entelegynae</taxon>
        <taxon>Araneoidea</taxon>
        <taxon>Araneidae</taxon>
        <taxon>Araneus</taxon>
    </lineage>
</organism>
<dbReference type="AlphaFoldDB" id="A0A4Y2CEP1"/>
<sequence length="107" mass="12282">MGHISSKEQQSLARDNGSLFIARLRALLLICLMKLDRRKYHFRFSTTLPRFRGFFRRKLFPLCATITYFLQLLFRILAKLPPLRGVFDECGGIGGLLGRYAGALQNC</sequence>
<dbReference type="OrthoDB" id="10526076at2759"/>
<protein>
    <submittedName>
        <fullName evidence="2">Uncharacterized protein</fullName>
    </submittedName>
</protein>
<keyword evidence="3" id="KW-1185">Reference proteome</keyword>
<reference evidence="2 3" key="1">
    <citation type="journal article" date="2019" name="Sci. Rep.">
        <title>Orb-weaving spider Araneus ventricosus genome elucidates the spidroin gene catalogue.</title>
        <authorList>
            <person name="Kono N."/>
            <person name="Nakamura H."/>
            <person name="Ohtoshi R."/>
            <person name="Moran D.A.P."/>
            <person name="Shinohara A."/>
            <person name="Yoshida Y."/>
            <person name="Fujiwara M."/>
            <person name="Mori M."/>
            <person name="Tomita M."/>
            <person name="Arakawa K."/>
        </authorList>
    </citation>
    <scope>NUCLEOTIDE SEQUENCE [LARGE SCALE GENOMIC DNA]</scope>
</reference>
<gene>
    <name evidence="2" type="ORF">AVEN_205460_1</name>
</gene>
<dbReference type="EMBL" id="BGPR01000173">
    <property type="protein sequence ID" value="GBM01795.1"/>
    <property type="molecule type" value="Genomic_DNA"/>
</dbReference>
<keyword evidence="1" id="KW-0472">Membrane</keyword>
<keyword evidence="1" id="KW-0812">Transmembrane</keyword>
<accession>A0A4Y2CEP1</accession>
<feature type="transmembrane region" description="Helical" evidence="1">
    <location>
        <begin position="59"/>
        <end position="78"/>
    </location>
</feature>
<name>A0A4Y2CEP1_ARAVE</name>
<evidence type="ECO:0000313" key="2">
    <source>
        <dbReference type="EMBL" id="GBM01795.1"/>
    </source>
</evidence>
<comment type="caution">
    <text evidence="2">The sequence shown here is derived from an EMBL/GenBank/DDBJ whole genome shotgun (WGS) entry which is preliminary data.</text>
</comment>
<evidence type="ECO:0000256" key="1">
    <source>
        <dbReference type="SAM" id="Phobius"/>
    </source>
</evidence>
<dbReference type="Proteomes" id="UP000499080">
    <property type="component" value="Unassembled WGS sequence"/>
</dbReference>
<proteinExistence type="predicted"/>
<evidence type="ECO:0000313" key="3">
    <source>
        <dbReference type="Proteomes" id="UP000499080"/>
    </source>
</evidence>